<dbReference type="eggNOG" id="COG1018">
    <property type="taxonomic scope" value="Bacteria"/>
</dbReference>
<dbReference type="Pfam" id="PF00970">
    <property type="entry name" value="FAD_binding_6"/>
    <property type="match status" value="1"/>
</dbReference>
<keyword evidence="16" id="KW-0520">NAD</keyword>
<dbReference type="GO" id="GO:0020037">
    <property type="term" value="F:heme binding"/>
    <property type="evidence" value="ECO:0007669"/>
    <property type="project" value="InterPro"/>
</dbReference>
<evidence type="ECO:0000256" key="11">
    <source>
        <dbReference type="ARBA" id="ARBA00022723"/>
    </source>
</evidence>
<protein>
    <recommendedName>
        <fullName evidence="6">Flavohemoprotein</fullName>
        <ecNumber evidence="5">1.14.12.17</ecNumber>
    </recommendedName>
    <alternativeName>
        <fullName evidence="19">Flavohemoglobin</fullName>
    </alternativeName>
    <alternativeName>
        <fullName evidence="18">Hemoglobin-like protein</fullName>
    </alternativeName>
    <alternativeName>
        <fullName evidence="20">Nitric oxide dioxygenase</fullName>
    </alternativeName>
</protein>
<comment type="catalytic activity">
    <reaction evidence="22">
        <text>2 nitric oxide + NADH + 2 O2 = 2 nitrate + NAD(+) + H(+)</text>
        <dbReference type="Rhea" id="RHEA:19469"/>
        <dbReference type="ChEBI" id="CHEBI:15378"/>
        <dbReference type="ChEBI" id="CHEBI:15379"/>
        <dbReference type="ChEBI" id="CHEBI:16480"/>
        <dbReference type="ChEBI" id="CHEBI:17632"/>
        <dbReference type="ChEBI" id="CHEBI:57540"/>
        <dbReference type="ChEBI" id="CHEBI:57945"/>
        <dbReference type="EC" id="1.14.12.17"/>
    </reaction>
</comment>
<evidence type="ECO:0000256" key="23">
    <source>
        <dbReference type="ARBA" id="ARBA00049433"/>
    </source>
</evidence>
<dbReference type="EC" id="1.14.12.17" evidence="5"/>
<dbReference type="CDD" id="cd06184">
    <property type="entry name" value="flavohem_like_fad_nad_binding"/>
    <property type="match status" value="1"/>
</dbReference>
<dbReference type="OrthoDB" id="9801223at2"/>
<dbReference type="SUPFAM" id="SSF52343">
    <property type="entry name" value="Ferredoxin reductase-like, C-terminal NADP-linked domain"/>
    <property type="match status" value="1"/>
</dbReference>
<dbReference type="eggNOG" id="COG1017">
    <property type="taxonomic scope" value="Bacteria"/>
</dbReference>
<evidence type="ECO:0000256" key="20">
    <source>
        <dbReference type="ARBA" id="ARBA00033187"/>
    </source>
</evidence>
<name>A0A094JEN3_9GAMM</name>
<keyword evidence="9 24" id="KW-0561">Oxygen transport</keyword>
<dbReference type="InterPro" id="IPR012292">
    <property type="entry name" value="Globin/Proto"/>
</dbReference>
<evidence type="ECO:0000256" key="8">
    <source>
        <dbReference type="ARBA" id="ARBA00022617"/>
    </source>
</evidence>
<keyword evidence="10" id="KW-0285">Flavoprotein</keyword>
<reference evidence="27 28" key="1">
    <citation type="submission" date="2014-06" db="EMBL/GenBank/DDBJ databases">
        <title>Shewanella sp. YQH10.</title>
        <authorList>
            <person name="Liu Y."/>
            <person name="Zeng R."/>
        </authorList>
    </citation>
    <scope>NUCLEOTIDE SEQUENCE [LARGE SCALE GENOMIC DNA]</scope>
    <source>
        <strain evidence="27 28">YQH10</strain>
    </source>
</reference>
<dbReference type="InterPro" id="IPR009050">
    <property type="entry name" value="Globin-like_sf"/>
</dbReference>
<accession>A0A094JEN3</accession>
<feature type="domain" description="Globin" evidence="25">
    <location>
        <begin position="1"/>
        <end position="137"/>
    </location>
</feature>
<proteinExistence type="inferred from homology"/>
<dbReference type="Gene3D" id="3.40.50.80">
    <property type="entry name" value="Nucleotide-binding domain of ferredoxin-NADP reductase (FNR) module"/>
    <property type="match status" value="1"/>
</dbReference>
<dbReference type="Pfam" id="PF00175">
    <property type="entry name" value="NAD_binding_1"/>
    <property type="match status" value="1"/>
</dbReference>
<comment type="cofactor">
    <cofactor evidence="21">
        <name>[2Fe-2S] cluster</name>
        <dbReference type="ChEBI" id="CHEBI:190135"/>
    </cofactor>
</comment>
<evidence type="ECO:0000256" key="24">
    <source>
        <dbReference type="RuleBase" id="RU000356"/>
    </source>
</evidence>
<evidence type="ECO:0000256" key="4">
    <source>
        <dbReference type="ARBA" id="ARBA00008414"/>
    </source>
</evidence>
<feature type="domain" description="FAD-binding FR-type" evidence="26">
    <location>
        <begin position="151"/>
        <end position="262"/>
    </location>
</feature>
<dbReference type="InterPro" id="IPR017938">
    <property type="entry name" value="Riboflavin_synthase-like_b-brl"/>
</dbReference>
<keyword evidence="13" id="KW-0521">NADP</keyword>
<evidence type="ECO:0000259" key="26">
    <source>
        <dbReference type="PROSITE" id="PS51384"/>
    </source>
</evidence>
<sequence length="394" mass="43105">MNEQQKALVRATIPVLQSSGVALTSHFYQRMLSHNPELKHIFNQGHQGAGRQQQALAGAVLAYAQNIDDPSVLLPVVERIAHKHVSLGIRAEHYAIVGKHLLTSIQEVLGDAASAELIDAWAAAYGELAQLFIGLENTLYQQSVDNTGGWSGWKPFRIVRKQPESDEITSFYLQPIDGGRLPNYQPGQYISVRVYVEELGIFQPRQYSLSDIAGGSALRISVKRQGAGETSPEGKVSNLLHSQYDVGQIVELSAPAGEFVLQQSSERPVVLLSGGVGITPMIAIARTLAQQGKRDIHFVHSARNRHVHAFRDVSDSLAEKGAKVHYFYDQTDAQDQHVSPAPFALTDVLPEAPHDAEYYLCGPAAFMRHYLSELKAHGVPETQIFAEAFGSGGV</sequence>
<dbReference type="FunFam" id="1.10.490.10:FF:000003">
    <property type="entry name" value="Flavohemoprotein"/>
    <property type="match status" value="1"/>
</dbReference>
<evidence type="ECO:0000256" key="21">
    <source>
        <dbReference type="ARBA" id="ARBA00034078"/>
    </source>
</evidence>
<evidence type="ECO:0000256" key="22">
    <source>
        <dbReference type="ARBA" id="ARBA00048649"/>
    </source>
</evidence>
<dbReference type="GO" id="GO:0046872">
    <property type="term" value="F:metal ion binding"/>
    <property type="evidence" value="ECO:0007669"/>
    <property type="project" value="UniProtKB-KW"/>
</dbReference>
<dbReference type="SUPFAM" id="SSF46458">
    <property type="entry name" value="Globin-like"/>
    <property type="match status" value="1"/>
</dbReference>
<evidence type="ECO:0000256" key="19">
    <source>
        <dbReference type="ARBA" id="ARBA00030929"/>
    </source>
</evidence>
<evidence type="ECO:0000256" key="18">
    <source>
        <dbReference type="ARBA" id="ARBA00030024"/>
    </source>
</evidence>
<dbReference type="PANTHER" id="PTHR43396:SF3">
    <property type="entry name" value="FLAVOHEMOPROTEIN"/>
    <property type="match status" value="1"/>
</dbReference>
<evidence type="ECO:0000256" key="14">
    <source>
        <dbReference type="ARBA" id="ARBA00023002"/>
    </source>
</evidence>
<evidence type="ECO:0000256" key="7">
    <source>
        <dbReference type="ARBA" id="ARBA00022575"/>
    </source>
</evidence>
<evidence type="ECO:0000256" key="6">
    <source>
        <dbReference type="ARBA" id="ARBA00014637"/>
    </source>
</evidence>
<evidence type="ECO:0000313" key="27">
    <source>
        <dbReference type="EMBL" id="KFZ36504.1"/>
    </source>
</evidence>
<dbReference type="GO" id="GO:0046210">
    <property type="term" value="P:nitric oxide catabolic process"/>
    <property type="evidence" value="ECO:0007669"/>
    <property type="project" value="TreeGrafter"/>
</dbReference>
<evidence type="ECO:0000256" key="5">
    <source>
        <dbReference type="ARBA" id="ARBA00012229"/>
    </source>
</evidence>
<dbReference type="GO" id="GO:0071500">
    <property type="term" value="P:cellular response to nitrosative stress"/>
    <property type="evidence" value="ECO:0007669"/>
    <property type="project" value="TreeGrafter"/>
</dbReference>
<comment type="catalytic activity">
    <reaction evidence="23">
        <text>2 nitric oxide + NADPH + 2 O2 = 2 nitrate + NADP(+) + H(+)</text>
        <dbReference type="Rhea" id="RHEA:19465"/>
        <dbReference type="ChEBI" id="CHEBI:15378"/>
        <dbReference type="ChEBI" id="CHEBI:15379"/>
        <dbReference type="ChEBI" id="CHEBI:16480"/>
        <dbReference type="ChEBI" id="CHEBI:17632"/>
        <dbReference type="ChEBI" id="CHEBI:57783"/>
        <dbReference type="ChEBI" id="CHEBI:58349"/>
        <dbReference type="EC" id="1.14.12.17"/>
    </reaction>
</comment>
<dbReference type="SUPFAM" id="SSF63380">
    <property type="entry name" value="Riboflavin synthase domain-like"/>
    <property type="match status" value="1"/>
</dbReference>
<comment type="similarity">
    <text evidence="4">Belongs to the globin family. Two-domain flavohemoproteins subfamily.</text>
</comment>
<comment type="caution">
    <text evidence="27">The sequence shown here is derived from an EMBL/GenBank/DDBJ whole genome shotgun (WGS) entry which is preliminary data.</text>
</comment>
<evidence type="ECO:0000256" key="3">
    <source>
        <dbReference type="ARBA" id="ARBA00006401"/>
    </source>
</evidence>
<keyword evidence="15" id="KW-0408">Iron</keyword>
<dbReference type="FunFam" id="2.40.30.10:FF:000034">
    <property type="entry name" value="Flavohemoprotein"/>
    <property type="match status" value="1"/>
</dbReference>
<dbReference type="PROSITE" id="PS51384">
    <property type="entry name" value="FAD_FR"/>
    <property type="match status" value="1"/>
</dbReference>
<evidence type="ECO:0000256" key="9">
    <source>
        <dbReference type="ARBA" id="ARBA00022621"/>
    </source>
</evidence>
<dbReference type="Gene3D" id="2.40.30.10">
    <property type="entry name" value="Translation factors"/>
    <property type="match status" value="1"/>
</dbReference>
<evidence type="ECO:0000256" key="12">
    <source>
        <dbReference type="ARBA" id="ARBA00022827"/>
    </source>
</evidence>
<dbReference type="GO" id="GO:0019825">
    <property type="term" value="F:oxygen binding"/>
    <property type="evidence" value="ECO:0007669"/>
    <property type="project" value="InterPro"/>
</dbReference>
<dbReference type="EMBL" id="JPEO01000017">
    <property type="protein sequence ID" value="KFZ36504.1"/>
    <property type="molecule type" value="Genomic_DNA"/>
</dbReference>
<dbReference type="Proteomes" id="UP000029264">
    <property type="component" value="Unassembled WGS sequence"/>
</dbReference>
<dbReference type="GO" id="GO:0008941">
    <property type="term" value="F:nitric oxide dioxygenase NAD(P)H activity"/>
    <property type="evidence" value="ECO:0007669"/>
    <property type="project" value="UniProtKB-EC"/>
</dbReference>
<dbReference type="NCBIfam" id="NF009805">
    <property type="entry name" value="PRK13289.1"/>
    <property type="match status" value="1"/>
</dbReference>
<evidence type="ECO:0000256" key="15">
    <source>
        <dbReference type="ARBA" id="ARBA00023004"/>
    </source>
</evidence>
<dbReference type="STRING" id="1515746.HR45_16115"/>
<dbReference type="RefSeq" id="WP_037444842.1">
    <property type="nucleotide sequence ID" value="NZ_JPEO01000017.1"/>
</dbReference>
<dbReference type="Gene3D" id="1.10.490.10">
    <property type="entry name" value="Globins"/>
    <property type="match status" value="1"/>
</dbReference>
<comment type="similarity">
    <text evidence="3">In the C-terminal section; belongs to the flavoprotein pyridine nucleotide cytochrome reductase family.</text>
</comment>
<dbReference type="CDD" id="cd14779">
    <property type="entry name" value="FHP_Ae-globin-like"/>
    <property type="match status" value="1"/>
</dbReference>
<evidence type="ECO:0000313" key="28">
    <source>
        <dbReference type="Proteomes" id="UP000029264"/>
    </source>
</evidence>
<evidence type="ECO:0000256" key="2">
    <source>
        <dbReference type="ARBA" id="ARBA00001974"/>
    </source>
</evidence>
<keyword evidence="7" id="KW-0216">Detoxification</keyword>
<comment type="cofactor">
    <cofactor evidence="2">
        <name>FAD</name>
        <dbReference type="ChEBI" id="CHEBI:57692"/>
    </cofactor>
</comment>
<keyword evidence="11" id="KW-0479">Metal-binding</keyword>
<keyword evidence="8 24" id="KW-0349">Heme</keyword>
<dbReference type="AlphaFoldDB" id="A0A094JEN3"/>
<evidence type="ECO:0000256" key="1">
    <source>
        <dbReference type="ARBA" id="ARBA00001970"/>
    </source>
</evidence>
<evidence type="ECO:0000259" key="25">
    <source>
        <dbReference type="PROSITE" id="PS01033"/>
    </source>
</evidence>
<evidence type="ECO:0000256" key="17">
    <source>
        <dbReference type="ARBA" id="ARBA00025094"/>
    </source>
</evidence>
<dbReference type="PRINTS" id="PR00406">
    <property type="entry name" value="CYTB5RDTASE"/>
</dbReference>
<dbReference type="InterPro" id="IPR008333">
    <property type="entry name" value="Cbr1-like_FAD-bd_dom"/>
</dbReference>
<dbReference type="InterPro" id="IPR017927">
    <property type="entry name" value="FAD-bd_FR_type"/>
</dbReference>
<dbReference type="PANTHER" id="PTHR43396">
    <property type="entry name" value="FLAVOHEMOPROTEIN"/>
    <property type="match status" value="1"/>
</dbReference>
<keyword evidence="12" id="KW-0274">FAD</keyword>
<dbReference type="PROSITE" id="PS01033">
    <property type="entry name" value="GLOBIN"/>
    <property type="match status" value="1"/>
</dbReference>
<comment type="function">
    <text evidence="17">Is involved in NO detoxification in an aerobic process, termed nitric oxide dioxygenase (NOD) reaction that utilizes O(2) and NAD(P)H to convert NO to nitrate, which protects the bacterium from various noxious nitrogen compounds. Therefore, plays a central role in the inducible response to nitrosative stress.</text>
</comment>
<gene>
    <name evidence="27" type="ORF">HR45_16115</name>
</gene>
<dbReference type="Pfam" id="PF00042">
    <property type="entry name" value="Globin"/>
    <property type="match status" value="1"/>
</dbReference>
<dbReference type="InterPro" id="IPR039261">
    <property type="entry name" value="FNR_nucleotide-bd"/>
</dbReference>
<dbReference type="InterPro" id="IPR000971">
    <property type="entry name" value="Globin"/>
</dbReference>
<keyword evidence="28" id="KW-1185">Reference proteome</keyword>
<dbReference type="InterPro" id="IPR001433">
    <property type="entry name" value="OxRdtase_FAD/NAD-bd"/>
</dbReference>
<organism evidence="27 28">
    <name type="scientific">Shewanella mangrovi</name>
    <dbReference type="NCBI Taxonomy" id="1515746"/>
    <lineage>
        <taxon>Bacteria</taxon>
        <taxon>Pseudomonadati</taxon>
        <taxon>Pseudomonadota</taxon>
        <taxon>Gammaproteobacteria</taxon>
        <taxon>Alteromonadales</taxon>
        <taxon>Shewanellaceae</taxon>
        <taxon>Shewanella</taxon>
    </lineage>
</organism>
<evidence type="ECO:0000256" key="16">
    <source>
        <dbReference type="ARBA" id="ARBA00023027"/>
    </source>
</evidence>
<evidence type="ECO:0000256" key="13">
    <source>
        <dbReference type="ARBA" id="ARBA00022857"/>
    </source>
</evidence>
<dbReference type="GO" id="GO:0005344">
    <property type="term" value="F:oxygen carrier activity"/>
    <property type="evidence" value="ECO:0007669"/>
    <property type="project" value="UniProtKB-KW"/>
</dbReference>
<evidence type="ECO:0000256" key="10">
    <source>
        <dbReference type="ARBA" id="ARBA00022630"/>
    </source>
</evidence>
<dbReference type="GO" id="GO:0009636">
    <property type="term" value="P:response to toxic substance"/>
    <property type="evidence" value="ECO:0007669"/>
    <property type="project" value="UniProtKB-KW"/>
</dbReference>
<comment type="cofactor">
    <cofactor evidence="1">
        <name>heme b</name>
        <dbReference type="ChEBI" id="CHEBI:60344"/>
    </cofactor>
</comment>
<keyword evidence="24" id="KW-0813">Transport</keyword>
<dbReference type="GO" id="GO:0071949">
    <property type="term" value="F:FAD binding"/>
    <property type="evidence" value="ECO:0007669"/>
    <property type="project" value="TreeGrafter"/>
</dbReference>
<keyword evidence="14" id="KW-0560">Oxidoreductase</keyword>